<dbReference type="PROSITE" id="PS50977">
    <property type="entry name" value="HTH_TETR_2"/>
    <property type="match status" value="1"/>
</dbReference>
<dbReference type="RefSeq" id="WP_380137885.1">
    <property type="nucleotide sequence ID" value="NZ_JBHLUI010000008.1"/>
</dbReference>
<evidence type="ECO:0000313" key="5">
    <source>
        <dbReference type="Proteomes" id="UP001589748"/>
    </source>
</evidence>
<keyword evidence="5" id="KW-1185">Reference proteome</keyword>
<dbReference type="InterPro" id="IPR009057">
    <property type="entry name" value="Homeodomain-like_sf"/>
</dbReference>
<dbReference type="PANTHER" id="PTHR30055:SF200">
    <property type="entry name" value="HTH-TYPE TRANSCRIPTIONAL REPRESSOR BDCR"/>
    <property type="match status" value="1"/>
</dbReference>
<evidence type="ECO:0000259" key="3">
    <source>
        <dbReference type="PROSITE" id="PS50977"/>
    </source>
</evidence>
<dbReference type="InterPro" id="IPR036271">
    <property type="entry name" value="Tet_transcr_reg_TetR-rel_C_sf"/>
</dbReference>
<keyword evidence="1 2" id="KW-0238">DNA-binding</keyword>
<dbReference type="EMBL" id="JBHMDM010000007">
    <property type="protein sequence ID" value="MFB9377773.1"/>
    <property type="molecule type" value="Genomic_DNA"/>
</dbReference>
<comment type="caution">
    <text evidence="4">The sequence shown here is derived from an EMBL/GenBank/DDBJ whole genome shotgun (WGS) entry which is preliminary data.</text>
</comment>
<dbReference type="InterPro" id="IPR050109">
    <property type="entry name" value="HTH-type_TetR-like_transc_reg"/>
</dbReference>
<accession>A0ABV5LUL5</accession>
<organism evidence="4 5">
    <name type="scientific">Kineococcus gynurae</name>
    <dbReference type="NCBI Taxonomy" id="452979"/>
    <lineage>
        <taxon>Bacteria</taxon>
        <taxon>Bacillati</taxon>
        <taxon>Actinomycetota</taxon>
        <taxon>Actinomycetes</taxon>
        <taxon>Kineosporiales</taxon>
        <taxon>Kineosporiaceae</taxon>
        <taxon>Kineococcus</taxon>
    </lineage>
</organism>
<dbReference type="SUPFAM" id="SSF46689">
    <property type="entry name" value="Homeodomain-like"/>
    <property type="match status" value="1"/>
</dbReference>
<protein>
    <submittedName>
        <fullName evidence="4">TetR/AcrR family transcriptional regulator</fullName>
    </submittedName>
</protein>
<feature type="domain" description="HTH tetR-type" evidence="3">
    <location>
        <begin position="32"/>
        <end position="92"/>
    </location>
</feature>
<dbReference type="SUPFAM" id="SSF48498">
    <property type="entry name" value="Tetracyclin repressor-like, C-terminal domain"/>
    <property type="match status" value="1"/>
</dbReference>
<dbReference type="Proteomes" id="UP001589748">
    <property type="component" value="Unassembled WGS sequence"/>
</dbReference>
<evidence type="ECO:0000313" key="4">
    <source>
        <dbReference type="EMBL" id="MFB9377773.1"/>
    </source>
</evidence>
<dbReference type="Gene3D" id="1.10.357.10">
    <property type="entry name" value="Tetracycline Repressor, domain 2"/>
    <property type="match status" value="1"/>
</dbReference>
<evidence type="ECO:0000256" key="2">
    <source>
        <dbReference type="PROSITE-ProRule" id="PRU00335"/>
    </source>
</evidence>
<name>A0ABV5LUL5_9ACTN</name>
<feature type="DNA-binding region" description="H-T-H motif" evidence="2">
    <location>
        <begin position="55"/>
        <end position="74"/>
    </location>
</feature>
<gene>
    <name evidence="4" type="ORF">ACFFVI_12425</name>
</gene>
<proteinExistence type="predicted"/>
<dbReference type="InterPro" id="IPR001647">
    <property type="entry name" value="HTH_TetR"/>
</dbReference>
<dbReference type="PANTHER" id="PTHR30055">
    <property type="entry name" value="HTH-TYPE TRANSCRIPTIONAL REGULATOR RUTR"/>
    <property type="match status" value="1"/>
</dbReference>
<dbReference type="PRINTS" id="PR00455">
    <property type="entry name" value="HTHTETR"/>
</dbReference>
<reference evidence="4 5" key="1">
    <citation type="submission" date="2024-09" db="EMBL/GenBank/DDBJ databases">
        <authorList>
            <person name="Sun Q."/>
            <person name="Mori K."/>
        </authorList>
    </citation>
    <scope>NUCLEOTIDE SEQUENCE [LARGE SCALE GENOMIC DNA]</scope>
    <source>
        <strain evidence="4 5">TISTR 1856</strain>
    </source>
</reference>
<dbReference type="Pfam" id="PF00440">
    <property type="entry name" value="TetR_N"/>
    <property type="match status" value="1"/>
</dbReference>
<sequence>MPSIAAHPSLTGLDGSTPPSLRPVLQPLPALTSAGTRLLDAASELFYDRGVRAVGVDLIAETAGTTKKTLYDRFGSKDALVALYLLRRAHRWRAHLLAHLAEAGDVAPVLVVFDVLEDWMGGQRRGCAFVNAYAELGGVGPGREEHPAVPVVRSEKAWMRALFDELTGDATLGGHVHLVYEGTLVLLTAGGDPGVSATARAVVAGLVERRGDRDRPARGR</sequence>
<evidence type="ECO:0000256" key="1">
    <source>
        <dbReference type="ARBA" id="ARBA00023125"/>
    </source>
</evidence>